<dbReference type="Pfam" id="PF17762">
    <property type="entry name" value="HTH_ParB"/>
    <property type="match status" value="1"/>
</dbReference>
<dbReference type="Gene3D" id="1.10.10.2830">
    <property type="match status" value="1"/>
</dbReference>
<dbReference type="FunFam" id="1.10.10.2830:FF:000001">
    <property type="entry name" value="Chromosome partitioning protein ParB"/>
    <property type="match status" value="1"/>
</dbReference>
<sequence length="303" mass="33161">MLNDNNHKRKSLGRGLGALLGDDAFLLEGENVTQQKGNNGIQKISLNLLEASNYQPRLDFDEDALNALAASIKEKGVLQPLLVRAKENGIFEIIAGERRFRAAKLAGLSEVPVIIKEMGDKEVLEVALVENLLRENLSAIEEAEGLQRLIDEFSHTQEALSEIVGKSRSYIANTLRLLALPNSVQQMVRNNILTAGHVRPLIGLDNAAELAQKIVDKGLNVRQVEAMVQKSKTPTLAKSVRRPNADIADIEQNLNRRLGVKVKISAAKNGGGKIVINYSDLSELDKLIDILGQSNTVEKNKIA</sequence>
<dbReference type="InterPro" id="IPR041468">
    <property type="entry name" value="HTH_ParB/Spo0J"/>
</dbReference>
<dbReference type="SMART" id="SM00470">
    <property type="entry name" value="ParB"/>
    <property type="match status" value="1"/>
</dbReference>
<dbReference type="PANTHER" id="PTHR33375:SF1">
    <property type="entry name" value="CHROMOSOME-PARTITIONING PROTEIN PARB-RELATED"/>
    <property type="match status" value="1"/>
</dbReference>
<dbReference type="NCBIfam" id="TIGR00180">
    <property type="entry name" value="parB_part"/>
    <property type="match status" value="1"/>
</dbReference>
<dbReference type="CDD" id="cd16393">
    <property type="entry name" value="SPO0J_N"/>
    <property type="match status" value="1"/>
</dbReference>
<dbReference type="InterPro" id="IPR004437">
    <property type="entry name" value="ParB/RepB/Spo0J"/>
</dbReference>
<proteinExistence type="inferred from homology"/>
<evidence type="ECO:0000256" key="1">
    <source>
        <dbReference type="ARBA" id="ARBA00006295"/>
    </source>
</evidence>
<evidence type="ECO:0000256" key="4">
    <source>
        <dbReference type="ARBA" id="ARBA00025472"/>
    </source>
</evidence>
<dbReference type="AlphaFoldDB" id="A0A6M4NQB7"/>
<evidence type="ECO:0000256" key="2">
    <source>
        <dbReference type="ARBA" id="ARBA00022829"/>
    </source>
</evidence>
<dbReference type="GO" id="GO:0003677">
    <property type="term" value="F:DNA binding"/>
    <property type="evidence" value="ECO:0007669"/>
    <property type="project" value="UniProtKB-KW"/>
</dbReference>
<dbReference type="Pfam" id="PF02195">
    <property type="entry name" value="ParB_N"/>
    <property type="match status" value="1"/>
</dbReference>
<keyword evidence="2" id="KW-0159">Chromosome partition</keyword>
<dbReference type="Gene3D" id="3.90.1530.30">
    <property type="match status" value="1"/>
</dbReference>
<comment type="function">
    <text evidence="4">Involved in chromosome partition. Localize to both poles of the predivisional cell following completion of DNA replication. Binds to the DNA origin of replication.</text>
</comment>
<dbReference type="EMBL" id="MN990729">
    <property type="protein sequence ID" value="QJR98201.1"/>
    <property type="molecule type" value="Genomic_DNA"/>
</dbReference>
<organism evidence="6">
    <name type="scientific">uncultured Alphaproteobacteria bacterium</name>
    <dbReference type="NCBI Taxonomy" id="91750"/>
    <lineage>
        <taxon>Bacteria</taxon>
        <taxon>Pseudomonadati</taxon>
        <taxon>Pseudomonadota</taxon>
        <taxon>Alphaproteobacteria</taxon>
        <taxon>environmental samples</taxon>
    </lineage>
</organism>
<dbReference type="InterPro" id="IPR050336">
    <property type="entry name" value="Chromosome_partition/occlusion"/>
</dbReference>
<dbReference type="InterPro" id="IPR057240">
    <property type="entry name" value="ParB_dimer_C"/>
</dbReference>
<evidence type="ECO:0000259" key="5">
    <source>
        <dbReference type="SMART" id="SM00470"/>
    </source>
</evidence>
<evidence type="ECO:0000313" key="6">
    <source>
        <dbReference type="EMBL" id="QJR98201.1"/>
    </source>
</evidence>
<dbReference type="InterPro" id="IPR003115">
    <property type="entry name" value="ParB_N"/>
</dbReference>
<keyword evidence="3" id="KW-0238">DNA-binding</keyword>
<comment type="similarity">
    <text evidence="1">Belongs to the ParB family.</text>
</comment>
<feature type="domain" description="ParB-like N-terminal" evidence="5">
    <location>
        <begin position="42"/>
        <end position="132"/>
    </location>
</feature>
<protein>
    <submittedName>
        <fullName evidence="6">Chromosome partitioning protein ParB</fullName>
    </submittedName>
</protein>
<dbReference type="Pfam" id="PF23552">
    <property type="entry name" value="ParB_C"/>
    <property type="match status" value="1"/>
</dbReference>
<accession>A0A6M4NQB7</accession>
<dbReference type="PANTHER" id="PTHR33375">
    <property type="entry name" value="CHROMOSOME-PARTITIONING PROTEIN PARB-RELATED"/>
    <property type="match status" value="1"/>
</dbReference>
<dbReference type="SUPFAM" id="SSF110849">
    <property type="entry name" value="ParB/Sulfiredoxin"/>
    <property type="match status" value="1"/>
</dbReference>
<dbReference type="InterPro" id="IPR036086">
    <property type="entry name" value="ParB/Sulfiredoxin_sf"/>
</dbReference>
<dbReference type="GO" id="GO:0007059">
    <property type="term" value="P:chromosome segregation"/>
    <property type="evidence" value="ECO:0007669"/>
    <property type="project" value="UniProtKB-KW"/>
</dbReference>
<gene>
    <name evidence="6" type="ORF">PlAlph_2050</name>
</gene>
<dbReference type="FunFam" id="3.90.1530.30:FF:000001">
    <property type="entry name" value="Chromosome partitioning protein ParB"/>
    <property type="match status" value="1"/>
</dbReference>
<evidence type="ECO:0000256" key="3">
    <source>
        <dbReference type="ARBA" id="ARBA00023125"/>
    </source>
</evidence>
<name>A0A6M4NQB7_9PROT</name>
<reference evidence="6" key="1">
    <citation type="submission" date="2020-01" db="EMBL/GenBank/DDBJ databases">
        <title>Gastrointestinal microbiota of LL stock colony Peromyscus leucopus.</title>
        <authorList>
            <person name="Milovic A."/>
            <person name="Bassam K."/>
            <person name="Keay E."/>
            <person name="Barbour A.G."/>
        </authorList>
    </citation>
    <scope>NUCLEOTIDE SEQUENCE</scope>
    <source>
        <strain evidence="6">LL90</strain>
    </source>
</reference>
<dbReference type="GO" id="GO:0005694">
    <property type="term" value="C:chromosome"/>
    <property type="evidence" value="ECO:0007669"/>
    <property type="project" value="TreeGrafter"/>
</dbReference>